<dbReference type="InterPro" id="IPR006027">
    <property type="entry name" value="NusB_RsmB_TIM44"/>
</dbReference>
<comment type="function">
    <text evidence="6">Involved in transcription antitermination. Required for transcription of ribosomal RNA (rRNA) genes. Binds specifically to the boxA antiterminator sequence of the ribosomal RNA (rrn) operons.</text>
</comment>
<dbReference type="Pfam" id="PF01029">
    <property type="entry name" value="NusB"/>
    <property type="match status" value="1"/>
</dbReference>
<evidence type="ECO:0000313" key="8">
    <source>
        <dbReference type="EMBL" id="SLM19544.1"/>
    </source>
</evidence>
<dbReference type="GO" id="GO:0003723">
    <property type="term" value="F:RNA binding"/>
    <property type="evidence" value="ECO:0007669"/>
    <property type="project" value="UniProtKB-UniRule"/>
</dbReference>
<keyword evidence="3 6" id="KW-0694">RNA-binding</keyword>
<name>A0A3P3XTX2_9SPIR</name>
<dbReference type="EMBL" id="FWDO01000005">
    <property type="protein sequence ID" value="SLM19544.1"/>
    <property type="molecule type" value="Genomic_DNA"/>
</dbReference>
<proteinExistence type="inferred from homology"/>
<dbReference type="Gene3D" id="1.10.940.10">
    <property type="entry name" value="NusB-like"/>
    <property type="match status" value="1"/>
</dbReference>
<evidence type="ECO:0000256" key="6">
    <source>
        <dbReference type="HAMAP-Rule" id="MF_00073"/>
    </source>
</evidence>
<evidence type="ECO:0000256" key="5">
    <source>
        <dbReference type="ARBA" id="ARBA00023163"/>
    </source>
</evidence>
<keyword evidence="4 6" id="KW-0805">Transcription regulation</keyword>
<evidence type="ECO:0000256" key="4">
    <source>
        <dbReference type="ARBA" id="ARBA00023015"/>
    </source>
</evidence>
<dbReference type="CDD" id="cd00619">
    <property type="entry name" value="Terminator_NusB"/>
    <property type="match status" value="1"/>
</dbReference>
<evidence type="ECO:0000256" key="3">
    <source>
        <dbReference type="ARBA" id="ARBA00022884"/>
    </source>
</evidence>
<reference evidence="8" key="1">
    <citation type="submission" date="2017-02" db="EMBL/GenBank/DDBJ databases">
        <authorList>
            <person name="Regsiter A."/>
            <person name="William W."/>
        </authorList>
    </citation>
    <scope>NUCLEOTIDE SEQUENCE</scope>
    <source>
        <strain evidence="8">BdmA 4</strain>
    </source>
</reference>
<evidence type="ECO:0000256" key="1">
    <source>
        <dbReference type="ARBA" id="ARBA00005952"/>
    </source>
</evidence>
<dbReference type="HAMAP" id="MF_00073">
    <property type="entry name" value="NusB"/>
    <property type="match status" value="1"/>
</dbReference>
<evidence type="ECO:0000256" key="2">
    <source>
        <dbReference type="ARBA" id="ARBA00022814"/>
    </source>
</evidence>
<dbReference type="NCBIfam" id="TIGR01951">
    <property type="entry name" value="nusB"/>
    <property type="match status" value="1"/>
</dbReference>
<dbReference type="GO" id="GO:0006353">
    <property type="term" value="P:DNA-templated transcription termination"/>
    <property type="evidence" value="ECO:0007669"/>
    <property type="project" value="UniProtKB-UniRule"/>
</dbReference>
<dbReference type="InterPro" id="IPR035926">
    <property type="entry name" value="NusB-like_sf"/>
</dbReference>
<dbReference type="InterPro" id="IPR011605">
    <property type="entry name" value="NusB_fam"/>
</dbReference>
<comment type="similarity">
    <text evidence="1 6">Belongs to the NusB family.</text>
</comment>
<organism evidence="8">
    <name type="scientific">uncultured spirochete</name>
    <dbReference type="NCBI Taxonomy" id="156406"/>
    <lineage>
        <taxon>Bacteria</taxon>
        <taxon>Pseudomonadati</taxon>
        <taxon>Spirochaetota</taxon>
        <taxon>Spirochaetia</taxon>
        <taxon>Spirochaetales</taxon>
        <taxon>environmental samples</taxon>
    </lineage>
</organism>
<sequence length="147" mass="17083">MASRRKARILAVQALYAWDMSGQSLADLLSFEWIDEDKREHYETDILDFSKLMIAGTIEQIDVIDSMIKKHLEHWTFERLRKVDLAILRVGAYSIFYQKDIPAQISIDEAIEIAKEYGSEDSYRFINGVLDGIRKDIVEGTHDTREK</sequence>
<dbReference type="GO" id="GO:0005829">
    <property type="term" value="C:cytosol"/>
    <property type="evidence" value="ECO:0007669"/>
    <property type="project" value="TreeGrafter"/>
</dbReference>
<gene>
    <name evidence="6 8" type="primary">nusB</name>
    <name evidence="8" type="ORF">SPIRO4BDMA_51059</name>
</gene>
<keyword evidence="2 6" id="KW-0889">Transcription antitermination</keyword>
<dbReference type="PANTHER" id="PTHR11078:SF3">
    <property type="entry name" value="ANTITERMINATION NUSB DOMAIN-CONTAINING PROTEIN"/>
    <property type="match status" value="1"/>
</dbReference>
<dbReference type="SUPFAM" id="SSF48013">
    <property type="entry name" value="NusB-like"/>
    <property type="match status" value="1"/>
</dbReference>
<accession>A0A3P3XTX2</accession>
<protein>
    <recommendedName>
        <fullName evidence="6">Transcription antitermination protein NusB</fullName>
    </recommendedName>
    <alternativeName>
        <fullName evidence="6">Antitermination factor NusB</fullName>
    </alternativeName>
</protein>
<dbReference type="AlphaFoldDB" id="A0A3P3XTX2"/>
<evidence type="ECO:0000259" key="7">
    <source>
        <dbReference type="Pfam" id="PF01029"/>
    </source>
</evidence>
<dbReference type="GO" id="GO:0031564">
    <property type="term" value="P:transcription antitermination"/>
    <property type="evidence" value="ECO:0007669"/>
    <property type="project" value="UniProtKB-KW"/>
</dbReference>
<dbReference type="PANTHER" id="PTHR11078">
    <property type="entry name" value="N UTILIZATION SUBSTANCE PROTEIN B-RELATED"/>
    <property type="match status" value="1"/>
</dbReference>
<keyword evidence="5 6" id="KW-0804">Transcription</keyword>
<feature type="domain" description="NusB/RsmB/TIM44" evidence="7">
    <location>
        <begin position="5"/>
        <end position="134"/>
    </location>
</feature>